<evidence type="ECO:0000256" key="7">
    <source>
        <dbReference type="SAM" id="MobiDB-lite"/>
    </source>
</evidence>
<accession>A0AAV9N154</accession>
<keyword evidence="2" id="KW-0862">Zinc</keyword>
<reference evidence="8 9" key="1">
    <citation type="submission" date="2023-08" db="EMBL/GenBank/DDBJ databases">
        <title>Black Yeasts Isolated from many extreme environments.</title>
        <authorList>
            <person name="Coleine C."/>
            <person name="Stajich J.E."/>
            <person name="Selbmann L."/>
        </authorList>
    </citation>
    <scope>NUCLEOTIDE SEQUENCE [LARGE SCALE GENOMIC DNA]</scope>
    <source>
        <strain evidence="8 9">CCFEE 5792</strain>
    </source>
</reference>
<dbReference type="AlphaFoldDB" id="A0AAV9N154"/>
<evidence type="ECO:0000313" key="9">
    <source>
        <dbReference type="Proteomes" id="UP001358417"/>
    </source>
</evidence>
<dbReference type="PANTHER" id="PTHR36206">
    <property type="entry name" value="ASPERCRYPTIN BIOSYNTHESIS CLUSTER-SPECIFIC TRANSCRIPTION REGULATOR ATNN-RELATED"/>
    <property type="match status" value="1"/>
</dbReference>
<dbReference type="InterPro" id="IPR052360">
    <property type="entry name" value="Transcr_Regulatory_Proteins"/>
</dbReference>
<evidence type="ECO:0000256" key="6">
    <source>
        <dbReference type="ARBA" id="ARBA00023242"/>
    </source>
</evidence>
<name>A0AAV9N154_9EURO</name>
<evidence type="ECO:0000313" key="8">
    <source>
        <dbReference type="EMBL" id="KAK5047731.1"/>
    </source>
</evidence>
<keyword evidence="6" id="KW-0539">Nucleus</keyword>
<feature type="compositionally biased region" description="Polar residues" evidence="7">
    <location>
        <begin position="239"/>
        <end position="248"/>
    </location>
</feature>
<sequence>MTLRGYNQCSAVDVALAACILFASVEGLRGHIKTSLMHVYSGLRILEEEESKLSRIQSATSSRHLLRIVLQRLACRVSEVGHHEFIPEQQTSPNGNDTLSDAICEVIALQSQIQHLFRHQVLSLIPEPVPRGAGSTQVPISGILRHFKAVLEEIKAKYSNVLFLTSQEFKFSLENEAILRLNTMITSIEIIFNIHDSMNEQTQDALIERFREHGQWSQMYLKTFSKTKGITENSEIWSQGTATSQGRNTRGAGGTGEGCSQGFQDILPKPPPGLAPPLFMNPGVVPSLFMAAARCPDRSIREAAIKLLKTCDRSEGPWDSKIAADIGSKFTELENSTITDR</sequence>
<evidence type="ECO:0000256" key="5">
    <source>
        <dbReference type="ARBA" id="ARBA00023163"/>
    </source>
</evidence>
<dbReference type="Proteomes" id="UP001358417">
    <property type="component" value="Unassembled WGS sequence"/>
</dbReference>
<proteinExistence type="predicted"/>
<dbReference type="RefSeq" id="XP_064703258.1">
    <property type="nucleotide sequence ID" value="XM_064849957.1"/>
</dbReference>
<organism evidence="8 9">
    <name type="scientific">Exophiala bonariae</name>
    <dbReference type="NCBI Taxonomy" id="1690606"/>
    <lineage>
        <taxon>Eukaryota</taxon>
        <taxon>Fungi</taxon>
        <taxon>Dikarya</taxon>
        <taxon>Ascomycota</taxon>
        <taxon>Pezizomycotina</taxon>
        <taxon>Eurotiomycetes</taxon>
        <taxon>Chaetothyriomycetidae</taxon>
        <taxon>Chaetothyriales</taxon>
        <taxon>Herpotrichiellaceae</taxon>
        <taxon>Exophiala</taxon>
    </lineage>
</organism>
<evidence type="ECO:0000256" key="2">
    <source>
        <dbReference type="ARBA" id="ARBA00022833"/>
    </source>
</evidence>
<feature type="region of interest" description="Disordered" evidence="7">
    <location>
        <begin position="239"/>
        <end position="258"/>
    </location>
</feature>
<dbReference type="GO" id="GO:0003677">
    <property type="term" value="F:DNA binding"/>
    <property type="evidence" value="ECO:0007669"/>
    <property type="project" value="UniProtKB-KW"/>
</dbReference>
<keyword evidence="9" id="KW-1185">Reference proteome</keyword>
<keyword evidence="4" id="KW-0238">DNA-binding</keyword>
<gene>
    <name evidence="8" type="ORF">LTR84_006396</name>
</gene>
<keyword evidence="1" id="KW-0479">Metal-binding</keyword>
<dbReference type="GO" id="GO:0046872">
    <property type="term" value="F:metal ion binding"/>
    <property type="evidence" value="ECO:0007669"/>
    <property type="project" value="UniProtKB-KW"/>
</dbReference>
<evidence type="ECO:0000256" key="4">
    <source>
        <dbReference type="ARBA" id="ARBA00023125"/>
    </source>
</evidence>
<evidence type="ECO:0000256" key="1">
    <source>
        <dbReference type="ARBA" id="ARBA00022723"/>
    </source>
</evidence>
<protein>
    <submittedName>
        <fullName evidence="8">Uncharacterized protein</fullName>
    </submittedName>
</protein>
<dbReference type="PANTHER" id="PTHR36206:SF12">
    <property type="entry name" value="ASPERCRYPTIN BIOSYNTHESIS CLUSTER-SPECIFIC TRANSCRIPTION REGULATOR ATNN-RELATED"/>
    <property type="match status" value="1"/>
</dbReference>
<comment type="caution">
    <text evidence="8">The sequence shown here is derived from an EMBL/GenBank/DDBJ whole genome shotgun (WGS) entry which is preliminary data.</text>
</comment>
<dbReference type="EMBL" id="JAVRRD010000024">
    <property type="protein sequence ID" value="KAK5047731.1"/>
    <property type="molecule type" value="Genomic_DNA"/>
</dbReference>
<keyword evidence="5" id="KW-0804">Transcription</keyword>
<keyword evidence="3" id="KW-0805">Transcription regulation</keyword>
<dbReference type="GeneID" id="89974568"/>
<evidence type="ECO:0000256" key="3">
    <source>
        <dbReference type="ARBA" id="ARBA00023015"/>
    </source>
</evidence>